<comment type="caution">
    <text evidence="3">The sequence shown here is derived from an EMBL/GenBank/DDBJ whole genome shotgun (WGS) entry which is preliminary data.</text>
</comment>
<name>A0A9K3DR73_HELAN</name>
<feature type="region of interest" description="Disordered" evidence="2">
    <location>
        <begin position="103"/>
        <end position="154"/>
    </location>
</feature>
<evidence type="ECO:0000256" key="2">
    <source>
        <dbReference type="SAM" id="MobiDB-lite"/>
    </source>
</evidence>
<organism evidence="3 4">
    <name type="scientific">Helianthus annuus</name>
    <name type="common">Common sunflower</name>
    <dbReference type="NCBI Taxonomy" id="4232"/>
    <lineage>
        <taxon>Eukaryota</taxon>
        <taxon>Viridiplantae</taxon>
        <taxon>Streptophyta</taxon>
        <taxon>Embryophyta</taxon>
        <taxon>Tracheophyta</taxon>
        <taxon>Spermatophyta</taxon>
        <taxon>Magnoliopsida</taxon>
        <taxon>eudicotyledons</taxon>
        <taxon>Gunneridae</taxon>
        <taxon>Pentapetalae</taxon>
        <taxon>asterids</taxon>
        <taxon>campanulids</taxon>
        <taxon>Asterales</taxon>
        <taxon>Asteraceae</taxon>
        <taxon>Asteroideae</taxon>
        <taxon>Heliantheae alliance</taxon>
        <taxon>Heliantheae</taxon>
        <taxon>Helianthus</taxon>
    </lineage>
</organism>
<feature type="compositionally biased region" description="Low complexity" evidence="2">
    <location>
        <begin position="133"/>
        <end position="146"/>
    </location>
</feature>
<proteinExistence type="predicted"/>
<dbReference type="AlphaFoldDB" id="A0A9K3DR73"/>
<dbReference type="Gramene" id="mRNA:HanXRQr2_Chr16g0738241">
    <property type="protein sequence ID" value="CDS:HanXRQr2_Chr16g0738241.1"/>
    <property type="gene ID" value="HanXRQr2_Chr16g0738241"/>
</dbReference>
<evidence type="ECO:0000313" key="3">
    <source>
        <dbReference type="EMBL" id="KAF5759183.1"/>
    </source>
</evidence>
<sequence>MKNALGERRGHIKGVRHVVRKPTPEVSSGRQLTPREYWKQNVGNVIEENIAKRVEEQVQRNKQEFHRRVEEQVQRQVNQQLEQLQEEMRRHFNQQLEQIASTFKRKEQVKNRQFRLLPSNRGDGSGRRDYRGDSSGSSNGSDSCDGSGDDEDDG</sequence>
<gene>
    <name evidence="3" type="ORF">HanXRQr2_Chr16g0738241</name>
</gene>
<reference evidence="3" key="1">
    <citation type="journal article" date="2017" name="Nature">
        <title>The sunflower genome provides insights into oil metabolism, flowering and Asterid evolution.</title>
        <authorList>
            <person name="Badouin H."/>
            <person name="Gouzy J."/>
            <person name="Grassa C.J."/>
            <person name="Murat F."/>
            <person name="Staton S.E."/>
            <person name="Cottret L."/>
            <person name="Lelandais-Briere C."/>
            <person name="Owens G.L."/>
            <person name="Carrere S."/>
            <person name="Mayjonade B."/>
            <person name="Legrand L."/>
            <person name="Gill N."/>
            <person name="Kane N.C."/>
            <person name="Bowers J.E."/>
            <person name="Hubner S."/>
            <person name="Bellec A."/>
            <person name="Berard A."/>
            <person name="Berges H."/>
            <person name="Blanchet N."/>
            <person name="Boniface M.C."/>
            <person name="Brunel D."/>
            <person name="Catrice O."/>
            <person name="Chaidir N."/>
            <person name="Claudel C."/>
            <person name="Donnadieu C."/>
            <person name="Faraut T."/>
            <person name="Fievet G."/>
            <person name="Helmstetter N."/>
            <person name="King M."/>
            <person name="Knapp S.J."/>
            <person name="Lai Z."/>
            <person name="Le Paslier M.C."/>
            <person name="Lippi Y."/>
            <person name="Lorenzon L."/>
            <person name="Mandel J.R."/>
            <person name="Marage G."/>
            <person name="Marchand G."/>
            <person name="Marquand E."/>
            <person name="Bret-Mestries E."/>
            <person name="Morien E."/>
            <person name="Nambeesan S."/>
            <person name="Nguyen T."/>
            <person name="Pegot-Espagnet P."/>
            <person name="Pouilly N."/>
            <person name="Raftis F."/>
            <person name="Sallet E."/>
            <person name="Schiex T."/>
            <person name="Thomas J."/>
            <person name="Vandecasteele C."/>
            <person name="Vares D."/>
            <person name="Vear F."/>
            <person name="Vautrin S."/>
            <person name="Crespi M."/>
            <person name="Mangin B."/>
            <person name="Burke J.M."/>
            <person name="Salse J."/>
            <person name="Munos S."/>
            <person name="Vincourt P."/>
            <person name="Rieseberg L.H."/>
            <person name="Langlade N.B."/>
        </authorList>
    </citation>
    <scope>NUCLEOTIDE SEQUENCE</scope>
    <source>
        <tissue evidence="3">Leaves</tissue>
    </source>
</reference>
<dbReference type="Proteomes" id="UP000215914">
    <property type="component" value="Unassembled WGS sequence"/>
</dbReference>
<feature type="region of interest" description="Disordered" evidence="2">
    <location>
        <begin position="1"/>
        <end position="31"/>
    </location>
</feature>
<evidence type="ECO:0000256" key="1">
    <source>
        <dbReference type="SAM" id="Coils"/>
    </source>
</evidence>
<evidence type="ECO:0000313" key="4">
    <source>
        <dbReference type="Proteomes" id="UP000215914"/>
    </source>
</evidence>
<protein>
    <submittedName>
        <fullName evidence="3">Uncharacterized protein</fullName>
    </submittedName>
</protein>
<keyword evidence="1" id="KW-0175">Coiled coil</keyword>
<feature type="coiled-coil region" evidence="1">
    <location>
        <begin position="67"/>
        <end position="98"/>
    </location>
</feature>
<reference evidence="3" key="2">
    <citation type="submission" date="2020-06" db="EMBL/GenBank/DDBJ databases">
        <title>Helianthus annuus Genome sequencing and assembly Release 2.</title>
        <authorList>
            <person name="Gouzy J."/>
            <person name="Langlade N."/>
            <person name="Munos S."/>
        </authorList>
    </citation>
    <scope>NUCLEOTIDE SEQUENCE</scope>
    <source>
        <tissue evidence="3">Leaves</tissue>
    </source>
</reference>
<keyword evidence="4" id="KW-1185">Reference proteome</keyword>
<feature type="compositionally biased region" description="Basic residues" evidence="2">
    <location>
        <begin position="10"/>
        <end position="20"/>
    </location>
</feature>
<dbReference type="EMBL" id="MNCJ02000331">
    <property type="protein sequence ID" value="KAF5759183.1"/>
    <property type="molecule type" value="Genomic_DNA"/>
</dbReference>
<accession>A0A9K3DR73</accession>